<dbReference type="PANTHER" id="PTHR48475">
    <property type="entry name" value="RIBONUCLEASE H"/>
    <property type="match status" value="1"/>
</dbReference>
<name>A5AQP1_VITVI</name>
<feature type="domain" description="Reverse transcriptase/retrotransposon-derived protein RNase H-like" evidence="2">
    <location>
        <begin position="44"/>
        <end position="143"/>
    </location>
</feature>
<dbReference type="InterPro" id="IPR041577">
    <property type="entry name" value="RT_RNaseH_2"/>
</dbReference>
<evidence type="ECO:0000256" key="1">
    <source>
        <dbReference type="SAM" id="MobiDB-lite"/>
    </source>
</evidence>
<sequence>MHVDKKELQRLTSRLAALRRFIARFTNKPRPFFLTLNGASTTSWMGECGQAFEEVKHYLTKPPIPSSPQSGEQFYMYLAISDCVVNAILFRHIGDKEQRLVYYMSKAMVDVETWYSRMEQTVLVMKSAAQKLRSYFQAHQVTVLTNQPLKSTLHKPNLSGQTSPKPSHPDESHGKGWWTLHMDETFRASGSGVGLILQSPIGKLLDDSQLIVERIKKEYEANNERMARYLTLVKDRLKKLDEWKVKCIPQTENLKVDTLAGMATTLPIREAVMLPIYLQTTSSIIPESIFNTIKTETLVLRKVFENKAEARAEKFQVNWEGPYVVTKVGDSGTYRLQTLDDVSLLRPWNVSNLKQYYL</sequence>
<dbReference type="Gene3D" id="3.10.20.370">
    <property type="match status" value="1"/>
</dbReference>
<dbReference type="InterPro" id="IPR036397">
    <property type="entry name" value="RNaseH_sf"/>
</dbReference>
<gene>
    <name evidence="3" type="ORF">VITISV_030002</name>
</gene>
<dbReference type="Pfam" id="PF17919">
    <property type="entry name" value="RT_RNaseH_2"/>
    <property type="match status" value="1"/>
</dbReference>
<dbReference type="EMBL" id="AM432370">
    <property type="protein sequence ID" value="CAN64796.1"/>
    <property type="molecule type" value="Genomic_DNA"/>
</dbReference>
<organism evidence="3">
    <name type="scientific">Vitis vinifera</name>
    <name type="common">Grape</name>
    <dbReference type="NCBI Taxonomy" id="29760"/>
    <lineage>
        <taxon>Eukaryota</taxon>
        <taxon>Viridiplantae</taxon>
        <taxon>Streptophyta</taxon>
        <taxon>Embryophyta</taxon>
        <taxon>Tracheophyta</taxon>
        <taxon>Spermatophyta</taxon>
        <taxon>Magnoliopsida</taxon>
        <taxon>eudicotyledons</taxon>
        <taxon>Gunneridae</taxon>
        <taxon>Pentapetalae</taxon>
        <taxon>rosids</taxon>
        <taxon>Vitales</taxon>
        <taxon>Vitaceae</taxon>
        <taxon>Viteae</taxon>
        <taxon>Vitis</taxon>
    </lineage>
</organism>
<dbReference type="Gene3D" id="3.30.420.10">
    <property type="entry name" value="Ribonuclease H-like superfamily/Ribonuclease H"/>
    <property type="match status" value="1"/>
</dbReference>
<dbReference type="SUPFAM" id="SSF56672">
    <property type="entry name" value="DNA/RNA polymerases"/>
    <property type="match status" value="1"/>
</dbReference>
<protein>
    <recommendedName>
        <fullName evidence="2">Reverse transcriptase/retrotransposon-derived protein RNase H-like domain-containing protein</fullName>
    </recommendedName>
</protein>
<evidence type="ECO:0000313" key="3">
    <source>
        <dbReference type="EMBL" id="CAN64796.1"/>
    </source>
</evidence>
<dbReference type="InterPro" id="IPR043128">
    <property type="entry name" value="Rev_trsase/Diguanyl_cyclase"/>
</dbReference>
<accession>A5AQP1</accession>
<reference evidence="3" key="1">
    <citation type="journal article" date="2007" name="PLoS ONE">
        <title>The first genome sequence of an elite grapevine cultivar (Pinot noir Vitis vinifera L.): coping with a highly heterozygous genome.</title>
        <authorList>
            <person name="Velasco R."/>
            <person name="Zharkikh A."/>
            <person name="Troggio M."/>
            <person name="Cartwright D.A."/>
            <person name="Cestaro A."/>
            <person name="Pruss D."/>
            <person name="Pindo M."/>
            <person name="FitzGerald L.M."/>
            <person name="Vezzulli S."/>
            <person name="Reid J."/>
            <person name="Malacarne G."/>
            <person name="Iliev D."/>
            <person name="Coppola G."/>
            <person name="Wardell B."/>
            <person name="Micheletti D."/>
            <person name="Macalma T."/>
            <person name="Facci M."/>
            <person name="Mitchell J.T."/>
            <person name="Perazzolli M."/>
            <person name="Eldredge G."/>
            <person name="Gatto P."/>
            <person name="Oyzerski R."/>
            <person name="Moretto M."/>
            <person name="Gutin N."/>
            <person name="Stefanini M."/>
            <person name="Chen Y."/>
            <person name="Segala C."/>
            <person name="Davenport C."/>
            <person name="Dematte L."/>
            <person name="Mraz A."/>
            <person name="Battilana J."/>
            <person name="Stormo K."/>
            <person name="Costa F."/>
            <person name="Tao Q."/>
            <person name="Si-Ammour A."/>
            <person name="Harkins T."/>
            <person name="Lackey A."/>
            <person name="Perbost C."/>
            <person name="Taillon B."/>
            <person name="Stella A."/>
            <person name="Solovyev V."/>
            <person name="Fawcett J.A."/>
            <person name="Sterck L."/>
            <person name="Vandepoele K."/>
            <person name="Grando S.M."/>
            <person name="Toppo S."/>
            <person name="Moser C."/>
            <person name="Lanchbury J."/>
            <person name="Bogden R."/>
            <person name="Skolnick M."/>
            <person name="Sgaramella V."/>
            <person name="Bhatnagar S.K."/>
            <person name="Fontana P."/>
            <person name="Gutin A."/>
            <person name="Van de Peer Y."/>
            <person name="Salamini F."/>
            <person name="Viola R."/>
        </authorList>
    </citation>
    <scope>NUCLEOTIDE SEQUENCE</scope>
</reference>
<dbReference type="PANTHER" id="PTHR48475:SF1">
    <property type="entry name" value="RNASE H TYPE-1 DOMAIN-CONTAINING PROTEIN"/>
    <property type="match status" value="1"/>
</dbReference>
<dbReference type="Gene3D" id="3.30.70.270">
    <property type="match status" value="1"/>
</dbReference>
<proteinExistence type="predicted"/>
<dbReference type="AlphaFoldDB" id="A5AQP1"/>
<dbReference type="GO" id="GO:0003676">
    <property type="term" value="F:nucleic acid binding"/>
    <property type="evidence" value="ECO:0007669"/>
    <property type="project" value="InterPro"/>
</dbReference>
<feature type="region of interest" description="Disordered" evidence="1">
    <location>
        <begin position="152"/>
        <end position="174"/>
    </location>
</feature>
<evidence type="ECO:0000259" key="2">
    <source>
        <dbReference type="Pfam" id="PF17919"/>
    </source>
</evidence>
<dbReference type="InterPro" id="IPR043502">
    <property type="entry name" value="DNA/RNA_pol_sf"/>
</dbReference>